<feature type="transmembrane region" description="Helical" evidence="2">
    <location>
        <begin position="12"/>
        <end position="33"/>
    </location>
</feature>
<dbReference type="RefSeq" id="WP_076364477.1">
    <property type="nucleotide sequence ID" value="NZ_FTOM01000002.1"/>
</dbReference>
<dbReference type="InterPro" id="IPR023168">
    <property type="entry name" value="GatB_Yqey_C_2"/>
</dbReference>
<dbReference type="EMBL" id="FTOM01000002">
    <property type="protein sequence ID" value="SIS69243.1"/>
    <property type="molecule type" value="Genomic_DNA"/>
</dbReference>
<accession>A0A1N7L620</accession>
<evidence type="ECO:0000256" key="2">
    <source>
        <dbReference type="SAM" id="Phobius"/>
    </source>
</evidence>
<dbReference type="SUPFAM" id="SSF89095">
    <property type="entry name" value="GatB/YqeY motif"/>
    <property type="match status" value="1"/>
</dbReference>
<keyword evidence="4" id="KW-1185">Reference proteome</keyword>
<reference evidence="4" key="1">
    <citation type="submission" date="2017-01" db="EMBL/GenBank/DDBJ databases">
        <authorList>
            <person name="Varghese N."/>
            <person name="Submissions S."/>
        </authorList>
    </citation>
    <scope>NUCLEOTIDE SEQUENCE [LARGE SCALE GENOMIC DNA]</scope>
    <source>
        <strain evidence="4">DSM 18714</strain>
    </source>
</reference>
<keyword evidence="2" id="KW-0812">Transmembrane</keyword>
<dbReference type="InterPro" id="IPR019004">
    <property type="entry name" value="YqeY/Aim41"/>
</dbReference>
<name>A0A1N7L620_9RHOB</name>
<evidence type="ECO:0000313" key="4">
    <source>
        <dbReference type="Proteomes" id="UP000186098"/>
    </source>
</evidence>
<dbReference type="Pfam" id="PF09424">
    <property type="entry name" value="YqeY"/>
    <property type="match status" value="1"/>
</dbReference>
<dbReference type="Gene3D" id="1.10.10.410">
    <property type="match status" value="1"/>
</dbReference>
<feature type="region of interest" description="Disordered" evidence="1">
    <location>
        <begin position="102"/>
        <end position="179"/>
    </location>
</feature>
<keyword evidence="2" id="KW-0472">Membrane</keyword>
<dbReference type="GO" id="GO:0016884">
    <property type="term" value="F:carbon-nitrogen ligase activity, with glutamine as amido-N-donor"/>
    <property type="evidence" value="ECO:0007669"/>
    <property type="project" value="InterPro"/>
</dbReference>
<gene>
    <name evidence="3" type="ORF">SAMN05421795_102599</name>
</gene>
<evidence type="ECO:0000313" key="3">
    <source>
        <dbReference type="EMBL" id="SIS69243.1"/>
    </source>
</evidence>
<sequence length="227" mass="24918">MRPRFRKLSHLLELPVTLLRVLAGVLVVLHVLIANFMVVQYRWVFALTAVILGLLLAREMYQDMAARFFRLKSDELEEDRRAPGRIRRPRLTRLRQARIAAPVTPARRMPDAPPTVSTRSDAMTSDAAWAPSPPPPKPAGAMPRAGRYGPGTGARPGTGAPAEPAQDPAPLPPLGPDEVDAAIEAAIAEVGPESVRDMGRVMQELRRSYAGRMDFAAALPEVQRRLL</sequence>
<dbReference type="InterPro" id="IPR003789">
    <property type="entry name" value="Asn/Gln_tRNA_amidoTrase-B-like"/>
</dbReference>
<feature type="transmembrane region" description="Helical" evidence="2">
    <location>
        <begin position="39"/>
        <end position="57"/>
    </location>
</feature>
<evidence type="ECO:0000256" key="1">
    <source>
        <dbReference type="SAM" id="MobiDB-lite"/>
    </source>
</evidence>
<proteinExistence type="predicted"/>
<dbReference type="Proteomes" id="UP000186098">
    <property type="component" value="Unassembled WGS sequence"/>
</dbReference>
<keyword evidence="2" id="KW-1133">Transmembrane helix</keyword>
<dbReference type="STRING" id="407234.SAMN05421795_102599"/>
<organism evidence="3 4">
    <name type="scientific">Phaeovulum vinaykumarii</name>
    <dbReference type="NCBI Taxonomy" id="407234"/>
    <lineage>
        <taxon>Bacteria</taxon>
        <taxon>Pseudomonadati</taxon>
        <taxon>Pseudomonadota</taxon>
        <taxon>Alphaproteobacteria</taxon>
        <taxon>Rhodobacterales</taxon>
        <taxon>Paracoccaceae</taxon>
        <taxon>Phaeovulum</taxon>
    </lineage>
</organism>
<dbReference type="AlphaFoldDB" id="A0A1N7L620"/>
<protein>
    <submittedName>
        <fullName evidence="3">Yqey-like protein</fullName>
    </submittedName>
</protein>